<reference evidence="2 3" key="1">
    <citation type="submission" date="2016-03" db="EMBL/GenBank/DDBJ databases">
        <authorList>
            <person name="Ploux O."/>
        </authorList>
    </citation>
    <scope>NUCLEOTIDE SEQUENCE [LARGE SCALE GENOMIC DNA]</scope>
    <source>
        <strain evidence="2 3">URUG2</strain>
    </source>
</reference>
<evidence type="ECO:0000256" key="1">
    <source>
        <dbReference type="SAM" id="MobiDB-lite"/>
    </source>
</evidence>
<dbReference type="EMBL" id="FJUY01000018">
    <property type="protein sequence ID" value="CZT23946.1"/>
    <property type="molecule type" value="Genomic_DNA"/>
</dbReference>
<accession>A0A2D3V3J6</accession>
<protein>
    <submittedName>
        <fullName evidence="2">Uncharacterized protein</fullName>
    </submittedName>
</protein>
<gene>
    <name evidence="2" type="ORF">RCC_09662</name>
</gene>
<name>A0A2D3V3J6_9PEZI</name>
<dbReference type="Proteomes" id="UP000225277">
    <property type="component" value="Unassembled WGS sequence"/>
</dbReference>
<dbReference type="GeneID" id="35604727"/>
<keyword evidence="3" id="KW-1185">Reference proteome</keyword>
<proteinExistence type="predicted"/>
<evidence type="ECO:0000313" key="2">
    <source>
        <dbReference type="EMBL" id="CZT23946.1"/>
    </source>
</evidence>
<organism evidence="2 3">
    <name type="scientific">Ramularia collo-cygni</name>
    <dbReference type="NCBI Taxonomy" id="112498"/>
    <lineage>
        <taxon>Eukaryota</taxon>
        <taxon>Fungi</taxon>
        <taxon>Dikarya</taxon>
        <taxon>Ascomycota</taxon>
        <taxon>Pezizomycotina</taxon>
        <taxon>Dothideomycetes</taxon>
        <taxon>Dothideomycetidae</taxon>
        <taxon>Mycosphaerellales</taxon>
        <taxon>Mycosphaerellaceae</taxon>
        <taxon>Ramularia</taxon>
    </lineage>
</organism>
<sequence length="151" mass="16690">MKSAGPGQRGRIKKALSISVEPEGEEEDDLDLLQWTAGVRQNATPPSDLISEDDTPMIDSDDETVAWIDSPTYAKYKPILGTPISEVCSEDEMQNEITKANLEREDAAKSLLRLHWYGEPDLTDEGAAMILLNLRAEAQDIQMGMPSDLND</sequence>
<feature type="region of interest" description="Disordered" evidence="1">
    <location>
        <begin position="1"/>
        <end position="28"/>
    </location>
</feature>
<evidence type="ECO:0000313" key="3">
    <source>
        <dbReference type="Proteomes" id="UP000225277"/>
    </source>
</evidence>
<dbReference type="RefSeq" id="XP_023630670.1">
    <property type="nucleotide sequence ID" value="XM_023774902.1"/>
</dbReference>
<dbReference type="AlphaFoldDB" id="A0A2D3V3J6"/>